<dbReference type="EMBL" id="CAJMWV010001457">
    <property type="protein sequence ID" value="CAE6437795.1"/>
    <property type="molecule type" value="Genomic_DNA"/>
</dbReference>
<dbReference type="OrthoDB" id="3204929at2759"/>
<dbReference type="Proteomes" id="UP000663831">
    <property type="component" value="Unassembled WGS sequence"/>
</dbReference>
<protein>
    <recommendedName>
        <fullName evidence="4">Ricin B lectin domain-containing protein</fullName>
    </recommendedName>
</protein>
<feature type="region of interest" description="Disordered" evidence="1">
    <location>
        <begin position="216"/>
        <end position="242"/>
    </location>
</feature>
<sequence length="345" mass="39287">MGQQTSVTFWPSEDIEPGTYHIIHNTTGKALRIHDEDDQRLIIWDRQAQGPGRPETKKDHWFLLRSGEGYVFKHCQRGTYISISFKSDYPYPLLATPYPTTWVIYTKRGSSQLDCVIATDKVPSRVVSVDSGSNRAGANGDKLYLTRFSKDEIEGWRLERIGDATGEDEYTRLLRQQLKVSKTELVEDKSKLKIVEEQLAVTMEELTNLRSELNEATAELEEQREALDQAEEELSGATEKASEQEMMIVEKDRYISERDEIIRTKDAELAEKDRVISQLEEIARRSNERQPETIHPSSQHQSPRINRISPSPKPGVEAIAQAIQPRSSATTALSIRLAELGWESD</sequence>
<gene>
    <name evidence="2" type="ORF">RDB_LOCUS50519</name>
</gene>
<evidence type="ECO:0000313" key="3">
    <source>
        <dbReference type="Proteomes" id="UP000663831"/>
    </source>
</evidence>
<feature type="compositionally biased region" description="Polar residues" evidence="1">
    <location>
        <begin position="295"/>
        <end position="304"/>
    </location>
</feature>
<dbReference type="AlphaFoldDB" id="A0A8H3ATX5"/>
<dbReference type="Gene3D" id="2.80.10.50">
    <property type="match status" value="1"/>
</dbReference>
<name>A0A8H3ATX5_9AGAM</name>
<evidence type="ECO:0000256" key="1">
    <source>
        <dbReference type="SAM" id="MobiDB-lite"/>
    </source>
</evidence>
<comment type="caution">
    <text evidence="2">The sequence shown here is derived from an EMBL/GenBank/DDBJ whole genome shotgun (WGS) entry which is preliminary data.</text>
</comment>
<feature type="region of interest" description="Disordered" evidence="1">
    <location>
        <begin position="284"/>
        <end position="315"/>
    </location>
</feature>
<accession>A0A8H3ATX5</accession>
<evidence type="ECO:0000313" key="2">
    <source>
        <dbReference type="EMBL" id="CAE6437795.1"/>
    </source>
</evidence>
<evidence type="ECO:0008006" key="4">
    <source>
        <dbReference type="Google" id="ProtNLM"/>
    </source>
</evidence>
<proteinExistence type="predicted"/>
<reference evidence="2" key="1">
    <citation type="submission" date="2021-01" db="EMBL/GenBank/DDBJ databases">
        <authorList>
            <person name="Kaushik A."/>
        </authorList>
    </citation>
    <scope>NUCLEOTIDE SEQUENCE</scope>
    <source>
        <strain evidence="2">AG3-1AP</strain>
    </source>
</reference>
<organism evidence="2 3">
    <name type="scientific">Rhizoctonia solani</name>
    <dbReference type="NCBI Taxonomy" id="456999"/>
    <lineage>
        <taxon>Eukaryota</taxon>
        <taxon>Fungi</taxon>
        <taxon>Dikarya</taxon>
        <taxon>Basidiomycota</taxon>
        <taxon>Agaricomycotina</taxon>
        <taxon>Agaricomycetes</taxon>
        <taxon>Cantharellales</taxon>
        <taxon>Ceratobasidiaceae</taxon>
        <taxon>Rhizoctonia</taxon>
    </lineage>
</organism>